<feature type="region of interest" description="Disordered" evidence="6">
    <location>
        <begin position="105"/>
        <end position="136"/>
    </location>
</feature>
<evidence type="ECO:0000256" key="6">
    <source>
        <dbReference type="SAM" id="MobiDB-lite"/>
    </source>
</evidence>
<evidence type="ECO:0000313" key="9">
    <source>
        <dbReference type="EMBL" id="KAG0564072.1"/>
    </source>
</evidence>
<dbReference type="GO" id="GO:0031969">
    <property type="term" value="C:chloroplast membrane"/>
    <property type="evidence" value="ECO:0007669"/>
    <property type="project" value="UniProtKB-SubCell"/>
</dbReference>
<keyword evidence="4" id="KW-0808">Transferase</keyword>
<comment type="similarity">
    <text evidence="1">Belongs to the glycosyltransferase 28 family.</text>
</comment>
<evidence type="ECO:0000256" key="4">
    <source>
        <dbReference type="ARBA" id="ARBA00022679"/>
    </source>
</evidence>
<keyword evidence="3" id="KW-0328">Glycosyltransferase</keyword>
<organism evidence="9 10">
    <name type="scientific">Ceratodon purpureus</name>
    <name type="common">Fire moss</name>
    <name type="synonym">Dicranum purpureum</name>
    <dbReference type="NCBI Taxonomy" id="3225"/>
    <lineage>
        <taxon>Eukaryota</taxon>
        <taxon>Viridiplantae</taxon>
        <taxon>Streptophyta</taxon>
        <taxon>Embryophyta</taxon>
        <taxon>Bryophyta</taxon>
        <taxon>Bryophytina</taxon>
        <taxon>Bryopsida</taxon>
        <taxon>Dicranidae</taxon>
        <taxon>Pseudoditrichales</taxon>
        <taxon>Ditrichaceae</taxon>
        <taxon>Ceratodon</taxon>
    </lineage>
</organism>
<dbReference type="AlphaFoldDB" id="A0A8T0H4M7"/>
<evidence type="ECO:0000256" key="3">
    <source>
        <dbReference type="ARBA" id="ARBA00022676"/>
    </source>
</evidence>
<dbReference type="GO" id="GO:0046509">
    <property type="term" value="F:1,2-diacylglycerol 3-beta-galactosyltransferase activity"/>
    <property type="evidence" value="ECO:0007669"/>
    <property type="project" value="UniProtKB-EC"/>
</dbReference>
<evidence type="ECO:0000259" key="8">
    <source>
        <dbReference type="Pfam" id="PF06925"/>
    </source>
</evidence>
<dbReference type="PANTHER" id="PTHR43025:SF3">
    <property type="entry name" value="MONOGALACTOSYLDIACYLGLYCEROL SYNTHASE 1, CHLOROPLASTIC"/>
    <property type="match status" value="1"/>
</dbReference>
<evidence type="ECO:0000256" key="1">
    <source>
        <dbReference type="ARBA" id="ARBA00006962"/>
    </source>
</evidence>
<dbReference type="Gene3D" id="3.40.50.2000">
    <property type="entry name" value="Glycogen Phosphorylase B"/>
    <property type="match status" value="1"/>
</dbReference>
<keyword evidence="10" id="KW-1185">Reference proteome</keyword>
<name>A0A8T0H4M7_CERPU</name>
<comment type="caution">
    <text evidence="9">The sequence shown here is derived from an EMBL/GenBank/DDBJ whole genome shotgun (WGS) entry which is preliminary data.</text>
</comment>
<gene>
    <name evidence="9" type="ORF">KC19_8G080600</name>
</gene>
<dbReference type="Proteomes" id="UP000822688">
    <property type="component" value="Chromosome 8"/>
</dbReference>
<evidence type="ECO:0000256" key="5">
    <source>
        <dbReference type="ARBA" id="ARBA00046299"/>
    </source>
</evidence>
<comment type="subcellular location">
    <subcellularLocation>
        <location evidence="5">Plastid</location>
        <location evidence="5">Chloroplast membrane</location>
    </subcellularLocation>
</comment>
<dbReference type="InterPro" id="IPR050519">
    <property type="entry name" value="Glycosyltransf_28_UgtP"/>
</dbReference>
<dbReference type="PANTHER" id="PTHR43025">
    <property type="entry name" value="MONOGALACTOSYLDIACYLGLYCEROL SYNTHASE"/>
    <property type="match status" value="1"/>
</dbReference>
<dbReference type="GO" id="GO:0009247">
    <property type="term" value="P:glycolipid biosynthetic process"/>
    <property type="evidence" value="ECO:0007669"/>
    <property type="project" value="InterPro"/>
</dbReference>
<protein>
    <recommendedName>
        <fullName evidence="2">monogalactosyldiacylglycerol synthase</fullName>
        <ecNumber evidence="2">2.4.1.46</ecNumber>
    </recommendedName>
</protein>
<dbReference type="EMBL" id="CM026429">
    <property type="protein sequence ID" value="KAG0564072.1"/>
    <property type="molecule type" value="Genomic_DNA"/>
</dbReference>
<dbReference type="CDD" id="cd17507">
    <property type="entry name" value="GT28_Beta-DGS-like"/>
    <property type="match status" value="1"/>
</dbReference>
<sequence>MECSVELAGMGEGSVGRMSAQMVSASARVGLGSGLRRFYGGGKRREEEVRGGCYCVATVAVGDLGAASRRVQEGMARHFNDLVRRHCERVPMSLGWASISQSCGTPCEGEGGKGDGAVPEQVREEETQPSGQDEKKRKTVLILMSDTGGGHRASAEAIKATFELEYGDDYKVFVIDLWKEHTPWPFNQAPRAYSFMVKHETIWKFTFHSTAPKFVHQSQMAATAPFVAREVAKGLAKYQPDVIVSVHPLMQHIPLRVLRARGLLDKIPFTTVITDLSTCHPTWFHKLVTACFCPTKDVADRAFKAGLRPSQVRVHGLPIRPSFSTFSRSKDELRRELEMDEELPCVLLVGGGEGMGPVEQTARALGQSLYDEKTGRAIGQMVVVCGRNKRLVKKLEALDWNIPVKINGFVTNMSDWMAASDCIITKAGPGTIAEAMIKGLPMLLFDYIAGQEVGNVSFVVDNGAGAFCPDPKGISSIIADWFDVKTGKLREMAEQCKKLAQPDAVFKIVHDLDDMVRNKHKYLEHLNYAYRGLI</sequence>
<feature type="domain" description="Glycosyl transferase family 28 C-terminal" evidence="7">
    <location>
        <begin position="372"/>
        <end position="467"/>
    </location>
</feature>
<dbReference type="Pfam" id="PF04101">
    <property type="entry name" value="Glyco_tran_28_C"/>
    <property type="match status" value="1"/>
</dbReference>
<dbReference type="InterPro" id="IPR009695">
    <property type="entry name" value="Diacylglyc_glucosyltr_N"/>
</dbReference>
<dbReference type="InterPro" id="IPR007235">
    <property type="entry name" value="Glyco_trans_28_C"/>
</dbReference>
<accession>A0A8T0H4M7</accession>
<proteinExistence type="inferred from homology"/>
<feature type="compositionally biased region" description="Basic and acidic residues" evidence="6">
    <location>
        <begin position="121"/>
        <end position="136"/>
    </location>
</feature>
<reference evidence="9" key="1">
    <citation type="submission" date="2020-06" db="EMBL/GenBank/DDBJ databases">
        <title>WGS assembly of Ceratodon purpureus strain R40.</title>
        <authorList>
            <person name="Carey S.B."/>
            <person name="Jenkins J."/>
            <person name="Shu S."/>
            <person name="Lovell J.T."/>
            <person name="Sreedasyam A."/>
            <person name="Maumus F."/>
            <person name="Tiley G.P."/>
            <person name="Fernandez-Pozo N."/>
            <person name="Barry K."/>
            <person name="Chen C."/>
            <person name="Wang M."/>
            <person name="Lipzen A."/>
            <person name="Daum C."/>
            <person name="Saski C.A."/>
            <person name="Payton A.C."/>
            <person name="Mcbreen J.C."/>
            <person name="Conrad R.E."/>
            <person name="Kollar L.M."/>
            <person name="Olsson S."/>
            <person name="Huttunen S."/>
            <person name="Landis J.B."/>
            <person name="Wickett N.J."/>
            <person name="Johnson M.G."/>
            <person name="Rensing S.A."/>
            <person name="Grimwood J."/>
            <person name="Schmutz J."/>
            <person name="Mcdaniel S.F."/>
        </authorList>
    </citation>
    <scope>NUCLEOTIDE SEQUENCE</scope>
    <source>
        <strain evidence="9">R40</strain>
    </source>
</reference>
<evidence type="ECO:0000256" key="2">
    <source>
        <dbReference type="ARBA" id="ARBA00012615"/>
    </source>
</evidence>
<dbReference type="SUPFAM" id="SSF53756">
    <property type="entry name" value="UDP-Glycosyltransferase/glycogen phosphorylase"/>
    <property type="match status" value="1"/>
</dbReference>
<dbReference type="EC" id="2.4.1.46" evidence="2"/>
<feature type="domain" description="Diacylglycerol glucosyltransferase N-terminal" evidence="8">
    <location>
        <begin position="151"/>
        <end position="319"/>
    </location>
</feature>
<dbReference type="Pfam" id="PF06925">
    <property type="entry name" value="MGDG_synth"/>
    <property type="match status" value="1"/>
</dbReference>
<evidence type="ECO:0000259" key="7">
    <source>
        <dbReference type="Pfam" id="PF04101"/>
    </source>
</evidence>
<evidence type="ECO:0000313" key="10">
    <source>
        <dbReference type="Proteomes" id="UP000822688"/>
    </source>
</evidence>